<evidence type="ECO:0000313" key="1">
    <source>
        <dbReference type="EMBL" id="KAJ6680027.1"/>
    </source>
</evidence>
<proteinExistence type="predicted"/>
<dbReference type="Proteomes" id="UP001151532">
    <property type="component" value="Chromosome 14"/>
</dbReference>
<organism evidence="1 2">
    <name type="scientific">Salix purpurea</name>
    <name type="common">Purple osier willow</name>
    <dbReference type="NCBI Taxonomy" id="77065"/>
    <lineage>
        <taxon>Eukaryota</taxon>
        <taxon>Viridiplantae</taxon>
        <taxon>Streptophyta</taxon>
        <taxon>Embryophyta</taxon>
        <taxon>Tracheophyta</taxon>
        <taxon>Spermatophyta</taxon>
        <taxon>Magnoliopsida</taxon>
        <taxon>eudicotyledons</taxon>
        <taxon>Gunneridae</taxon>
        <taxon>Pentapetalae</taxon>
        <taxon>rosids</taxon>
        <taxon>fabids</taxon>
        <taxon>Malpighiales</taxon>
        <taxon>Salicaceae</taxon>
        <taxon>Saliceae</taxon>
        <taxon>Salix</taxon>
    </lineage>
</organism>
<accession>A0A9Q0SJT8</accession>
<protein>
    <submittedName>
        <fullName evidence="1">Uncharacterized protein</fullName>
    </submittedName>
</protein>
<sequence length="66" mass="7364">MFLEEAGGSTVDFLPFTFLFRTSQHLIVGISYISNQSVKAIDLLFFFIGHPISLLPLPFHAALSLH</sequence>
<keyword evidence="2" id="KW-1185">Reference proteome</keyword>
<evidence type="ECO:0000313" key="2">
    <source>
        <dbReference type="Proteomes" id="UP001151532"/>
    </source>
</evidence>
<name>A0A9Q0SJT8_SALPP</name>
<reference evidence="1" key="2">
    <citation type="journal article" date="2023" name="Int. J. Mol. Sci.">
        <title>De Novo Assembly and Annotation of 11 Diverse Shrub Willow (Salix) Genomes Reveals Novel Gene Organization in Sex-Linked Regions.</title>
        <authorList>
            <person name="Hyden B."/>
            <person name="Feng K."/>
            <person name="Yates T.B."/>
            <person name="Jawdy S."/>
            <person name="Cereghino C."/>
            <person name="Smart L.B."/>
            <person name="Muchero W."/>
        </authorList>
    </citation>
    <scope>NUCLEOTIDE SEQUENCE</scope>
    <source>
        <tissue evidence="1">Shoot tip</tissue>
    </source>
</reference>
<dbReference type="EMBL" id="JAPFFK010000020">
    <property type="protein sequence ID" value="KAJ6680027.1"/>
    <property type="molecule type" value="Genomic_DNA"/>
</dbReference>
<gene>
    <name evidence="1" type="ORF">OIU79_019692</name>
</gene>
<comment type="caution">
    <text evidence="1">The sequence shown here is derived from an EMBL/GenBank/DDBJ whole genome shotgun (WGS) entry which is preliminary data.</text>
</comment>
<dbReference type="AlphaFoldDB" id="A0A9Q0SJT8"/>
<reference evidence="1" key="1">
    <citation type="submission" date="2022-11" db="EMBL/GenBank/DDBJ databases">
        <authorList>
            <person name="Hyden B.L."/>
            <person name="Feng K."/>
            <person name="Yates T."/>
            <person name="Jawdy S."/>
            <person name="Smart L.B."/>
            <person name="Muchero W."/>
        </authorList>
    </citation>
    <scope>NUCLEOTIDE SEQUENCE</scope>
    <source>
        <tissue evidence="1">Shoot tip</tissue>
    </source>
</reference>